<reference evidence="2" key="2">
    <citation type="journal article" date="2015" name="Data Brief">
        <title>Shoot transcriptome of the giant reed, Arundo donax.</title>
        <authorList>
            <person name="Barrero R.A."/>
            <person name="Guerrero F.D."/>
            <person name="Moolhuijzen P."/>
            <person name="Goolsby J.A."/>
            <person name="Tidwell J."/>
            <person name="Bellgard S.E."/>
            <person name="Bellgard M.I."/>
        </authorList>
    </citation>
    <scope>NUCLEOTIDE SEQUENCE</scope>
    <source>
        <tissue evidence="2">Shoot tissue taken approximately 20 cm above the soil surface</tissue>
    </source>
</reference>
<sequence length="71" mass="8236">MFMICVLVRGQYCIGLLVWCLHPPWLVGGWWLCDAFLLGTDFVGPFLLLPCYLHIYRHNDLLSIQPLYALP</sequence>
<reference evidence="2" key="1">
    <citation type="submission" date="2014-09" db="EMBL/GenBank/DDBJ databases">
        <authorList>
            <person name="Magalhaes I.L.F."/>
            <person name="Oliveira U."/>
            <person name="Santos F.R."/>
            <person name="Vidigal T.H.D.A."/>
            <person name="Brescovit A.D."/>
            <person name="Santos A.J."/>
        </authorList>
    </citation>
    <scope>NUCLEOTIDE SEQUENCE</scope>
    <source>
        <tissue evidence="2">Shoot tissue taken approximately 20 cm above the soil surface</tissue>
    </source>
</reference>
<organism evidence="2">
    <name type="scientific">Arundo donax</name>
    <name type="common">Giant reed</name>
    <name type="synonym">Donax arundinaceus</name>
    <dbReference type="NCBI Taxonomy" id="35708"/>
    <lineage>
        <taxon>Eukaryota</taxon>
        <taxon>Viridiplantae</taxon>
        <taxon>Streptophyta</taxon>
        <taxon>Embryophyta</taxon>
        <taxon>Tracheophyta</taxon>
        <taxon>Spermatophyta</taxon>
        <taxon>Magnoliopsida</taxon>
        <taxon>Liliopsida</taxon>
        <taxon>Poales</taxon>
        <taxon>Poaceae</taxon>
        <taxon>PACMAD clade</taxon>
        <taxon>Arundinoideae</taxon>
        <taxon>Arundineae</taxon>
        <taxon>Arundo</taxon>
    </lineage>
</organism>
<proteinExistence type="predicted"/>
<feature type="transmembrane region" description="Helical" evidence="1">
    <location>
        <begin position="37"/>
        <end position="55"/>
    </location>
</feature>
<keyword evidence="1" id="KW-0812">Transmembrane</keyword>
<name>A0A0A8ZKX7_ARUDO</name>
<evidence type="ECO:0000313" key="2">
    <source>
        <dbReference type="EMBL" id="JAD40044.1"/>
    </source>
</evidence>
<feature type="transmembrane region" description="Helical" evidence="1">
    <location>
        <begin position="12"/>
        <end position="31"/>
    </location>
</feature>
<keyword evidence="1" id="KW-0472">Membrane</keyword>
<evidence type="ECO:0000256" key="1">
    <source>
        <dbReference type="SAM" id="Phobius"/>
    </source>
</evidence>
<accession>A0A0A8ZKX7</accession>
<protein>
    <submittedName>
        <fullName evidence="2">Uncharacterized protein</fullName>
    </submittedName>
</protein>
<dbReference type="EMBL" id="GBRH01257851">
    <property type="protein sequence ID" value="JAD40044.1"/>
    <property type="molecule type" value="Transcribed_RNA"/>
</dbReference>
<keyword evidence="1" id="KW-1133">Transmembrane helix</keyword>
<dbReference type="AlphaFoldDB" id="A0A0A8ZKX7"/>